<keyword evidence="2 5" id="KW-0812">Transmembrane</keyword>
<accession>A0A939JKT4</accession>
<dbReference type="Proteomes" id="UP000664167">
    <property type="component" value="Unassembled WGS sequence"/>
</dbReference>
<organism evidence="7 8">
    <name type="scientific">Streptomyces beijiangensis</name>
    <dbReference type="NCBI Taxonomy" id="163361"/>
    <lineage>
        <taxon>Bacteria</taxon>
        <taxon>Bacillati</taxon>
        <taxon>Actinomycetota</taxon>
        <taxon>Actinomycetes</taxon>
        <taxon>Kitasatosporales</taxon>
        <taxon>Streptomycetaceae</taxon>
        <taxon>Streptomyces</taxon>
    </lineage>
</organism>
<evidence type="ECO:0000256" key="2">
    <source>
        <dbReference type="ARBA" id="ARBA00022692"/>
    </source>
</evidence>
<feature type="transmembrane region" description="Helical" evidence="5">
    <location>
        <begin position="12"/>
        <end position="33"/>
    </location>
</feature>
<proteinExistence type="predicted"/>
<gene>
    <name evidence="7" type="ORF">J0695_40340</name>
</gene>
<comment type="caution">
    <text evidence="7">The sequence shown here is derived from an EMBL/GenBank/DDBJ whole genome shotgun (WGS) entry which is preliminary data.</text>
</comment>
<dbReference type="AlphaFoldDB" id="A0A939JKT4"/>
<feature type="non-terminal residue" evidence="7">
    <location>
        <position position="120"/>
    </location>
</feature>
<dbReference type="Pfam" id="PF01794">
    <property type="entry name" value="Ferric_reduct"/>
    <property type="match status" value="1"/>
</dbReference>
<sequence length="120" mass="13566">RVSRWHAMSGRYTVSLVIAHVFLIMWGYALQAGKSLGDIVQQTITSVDQLPDMGKAAIGTGLLFVIAFLSIGPIRRRLPYDSWYHVHLLTYAAMYLTFWHQITTGNEFAVEPSAKTFRYG</sequence>
<feature type="domain" description="Ferric oxidoreductase" evidence="6">
    <location>
        <begin position="3"/>
        <end position="97"/>
    </location>
</feature>
<evidence type="ECO:0000313" key="8">
    <source>
        <dbReference type="Proteomes" id="UP000664167"/>
    </source>
</evidence>
<dbReference type="EMBL" id="JAFLRJ010001016">
    <property type="protein sequence ID" value="MBO0517938.1"/>
    <property type="molecule type" value="Genomic_DNA"/>
</dbReference>
<evidence type="ECO:0000256" key="5">
    <source>
        <dbReference type="SAM" id="Phobius"/>
    </source>
</evidence>
<keyword evidence="3 5" id="KW-1133">Transmembrane helix</keyword>
<dbReference type="InterPro" id="IPR013130">
    <property type="entry name" value="Fe3_Rdtase_TM_dom"/>
</dbReference>
<evidence type="ECO:0000256" key="4">
    <source>
        <dbReference type="ARBA" id="ARBA00023136"/>
    </source>
</evidence>
<evidence type="ECO:0000256" key="3">
    <source>
        <dbReference type="ARBA" id="ARBA00022989"/>
    </source>
</evidence>
<keyword evidence="4 5" id="KW-0472">Membrane</keyword>
<comment type="subcellular location">
    <subcellularLocation>
        <location evidence="1">Membrane</location>
        <topology evidence="1">Multi-pass membrane protein</topology>
    </subcellularLocation>
</comment>
<name>A0A939JKT4_9ACTN</name>
<evidence type="ECO:0000256" key="1">
    <source>
        <dbReference type="ARBA" id="ARBA00004141"/>
    </source>
</evidence>
<feature type="transmembrane region" description="Helical" evidence="5">
    <location>
        <begin position="53"/>
        <end position="71"/>
    </location>
</feature>
<dbReference type="GO" id="GO:0016020">
    <property type="term" value="C:membrane"/>
    <property type="evidence" value="ECO:0007669"/>
    <property type="project" value="UniProtKB-SubCell"/>
</dbReference>
<evidence type="ECO:0000259" key="6">
    <source>
        <dbReference type="Pfam" id="PF01794"/>
    </source>
</evidence>
<feature type="non-terminal residue" evidence="7">
    <location>
        <position position="1"/>
    </location>
</feature>
<dbReference type="RefSeq" id="WP_206969770.1">
    <property type="nucleotide sequence ID" value="NZ_JAFLRJ010001016.1"/>
</dbReference>
<evidence type="ECO:0000313" key="7">
    <source>
        <dbReference type="EMBL" id="MBO0517938.1"/>
    </source>
</evidence>
<keyword evidence="8" id="KW-1185">Reference proteome</keyword>
<protein>
    <submittedName>
        <fullName evidence="7">Ferric reductase-like transmembrane domain-containing protein</fullName>
    </submittedName>
</protein>
<reference evidence="7" key="1">
    <citation type="submission" date="2021-03" db="EMBL/GenBank/DDBJ databases">
        <title>Streptomyces poriferae sp. nov., a novel marine sponge-derived Actinobacteria species with anti-MRSA activity.</title>
        <authorList>
            <person name="Sandoval-Powers M."/>
            <person name="Kralova S."/>
            <person name="Nguyen G.-S."/>
            <person name="Fawwal D."/>
            <person name="Degnes K."/>
            <person name="Klinkenberg G."/>
            <person name="Sletta H."/>
            <person name="Wentzel A."/>
            <person name="Liles M.R."/>
        </authorList>
    </citation>
    <scope>NUCLEOTIDE SEQUENCE</scope>
    <source>
        <strain evidence="7">DSM 41794</strain>
    </source>
</reference>
<feature type="transmembrane region" description="Helical" evidence="5">
    <location>
        <begin position="83"/>
        <end position="102"/>
    </location>
</feature>